<keyword evidence="1" id="KW-0328">Glycosyltransferase</keyword>
<dbReference type="PANTHER" id="PTHR34106:SF4">
    <property type="entry name" value="BLL5143 PROTEIN"/>
    <property type="match status" value="1"/>
</dbReference>
<evidence type="ECO:0000256" key="1">
    <source>
        <dbReference type="ARBA" id="ARBA00022676"/>
    </source>
</evidence>
<dbReference type="Pfam" id="PF04041">
    <property type="entry name" value="Glyco_hydro_130"/>
    <property type="match status" value="1"/>
</dbReference>
<dbReference type="RefSeq" id="WP_344838636.1">
    <property type="nucleotide sequence ID" value="NZ_BAAAUV010000038.1"/>
</dbReference>
<protein>
    <submittedName>
        <fullName evidence="4">Glycoside hydrolase family 130 protein</fullName>
    </submittedName>
</protein>
<dbReference type="Proteomes" id="UP001501237">
    <property type="component" value="Unassembled WGS sequence"/>
</dbReference>
<reference evidence="5" key="1">
    <citation type="journal article" date="2019" name="Int. J. Syst. Evol. Microbiol.">
        <title>The Global Catalogue of Microorganisms (GCM) 10K type strain sequencing project: providing services to taxonomists for standard genome sequencing and annotation.</title>
        <authorList>
            <consortium name="The Broad Institute Genomics Platform"/>
            <consortium name="The Broad Institute Genome Sequencing Center for Infectious Disease"/>
            <person name="Wu L."/>
            <person name="Ma J."/>
        </authorList>
    </citation>
    <scope>NUCLEOTIDE SEQUENCE [LARGE SCALE GENOMIC DNA]</scope>
    <source>
        <strain evidence="5">JCM 9377</strain>
    </source>
</reference>
<dbReference type="Gene3D" id="2.115.10.20">
    <property type="entry name" value="Glycosyl hydrolase domain, family 43"/>
    <property type="match status" value="1"/>
</dbReference>
<evidence type="ECO:0000256" key="3">
    <source>
        <dbReference type="ARBA" id="ARBA00024356"/>
    </source>
</evidence>
<sequence length="462" mass="49878">MIARLFLPAGESRVAQILDRVLGLAEAEVERLATELTAEFGNRHPDYERLLGRHAEAVLAQIGARAGLTPARRLVLGAAFTAEYATEAAALCNPSAMTHPDQSGLAPGQVRVAVSVRGIGEGHISSIGFVSAVIGPGPSWSFEPRGLPLSAGVAAPARWRREHLRSLLDDQGIIDELGETILGGLPDLFGGADLERALAEIGPSVLDRSAPTVVLLRLLVSSAYMVEFGDETGLTQRVLMPSATEEAHGMEDARFTRFTDAAGRIEYRATYTAYDGRRIAPRLLISADLRTFRTHRLAGDAARNKGMALFPRLVGGRHLALCRSDGENTGVSSSADGMVWNEPVIVQGPRESWELMQIGNCGPPIETERGWLVLTHGVGPMRVYRMGAILLDLDDPTRLLARLERPLLAPVPADRNGYVPNVVYSCGAFPYEGRLWLPFGIADTRIGVAWLSIDETLDAMVP</sequence>
<proteinExistence type="inferred from homology"/>
<dbReference type="GO" id="GO:0016787">
    <property type="term" value="F:hydrolase activity"/>
    <property type="evidence" value="ECO:0007669"/>
    <property type="project" value="UniProtKB-KW"/>
</dbReference>
<keyword evidence="4" id="KW-0378">Hydrolase</keyword>
<dbReference type="SUPFAM" id="SSF75005">
    <property type="entry name" value="Arabinanase/levansucrase/invertase"/>
    <property type="match status" value="1"/>
</dbReference>
<dbReference type="InterPro" id="IPR023296">
    <property type="entry name" value="Glyco_hydro_beta-prop_sf"/>
</dbReference>
<dbReference type="PANTHER" id="PTHR34106">
    <property type="entry name" value="GLYCOSIDASE"/>
    <property type="match status" value="1"/>
</dbReference>
<organism evidence="4 5">
    <name type="scientific">Actinocorallia longicatena</name>
    <dbReference type="NCBI Taxonomy" id="111803"/>
    <lineage>
        <taxon>Bacteria</taxon>
        <taxon>Bacillati</taxon>
        <taxon>Actinomycetota</taxon>
        <taxon>Actinomycetes</taxon>
        <taxon>Streptosporangiales</taxon>
        <taxon>Thermomonosporaceae</taxon>
        <taxon>Actinocorallia</taxon>
    </lineage>
</organism>
<evidence type="ECO:0000256" key="2">
    <source>
        <dbReference type="ARBA" id="ARBA00022679"/>
    </source>
</evidence>
<comment type="similarity">
    <text evidence="3">Belongs to the glycosyl hydrolase 130 family.</text>
</comment>
<keyword evidence="5" id="KW-1185">Reference proteome</keyword>
<evidence type="ECO:0000313" key="4">
    <source>
        <dbReference type="EMBL" id="GAA3239568.1"/>
    </source>
</evidence>
<dbReference type="InterPro" id="IPR007184">
    <property type="entry name" value="Mannoside_phosphorylase"/>
</dbReference>
<dbReference type="EMBL" id="BAAAUV010000038">
    <property type="protein sequence ID" value="GAA3239568.1"/>
    <property type="molecule type" value="Genomic_DNA"/>
</dbReference>
<comment type="caution">
    <text evidence="4">The sequence shown here is derived from an EMBL/GenBank/DDBJ whole genome shotgun (WGS) entry which is preliminary data.</text>
</comment>
<evidence type="ECO:0000313" key="5">
    <source>
        <dbReference type="Proteomes" id="UP001501237"/>
    </source>
</evidence>
<accession>A0ABP6QL94</accession>
<keyword evidence="2" id="KW-0808">Transferase</keyword>
<gene>
    <name evidence="4" type="ORF">GCM10010468_75830</name>
</gene>
<name>A0ABP6QL94_9ACTN</name>